<gene>
    <name evidence="7" type="primary">rsmA</name>
    <name evidence="7" type="synonym">ksgA</name>
    <name evidence="10" type="ORF">A2008_09710</name>
</gene>
<evidence type="ECO:0000256" key="8">
    <source>
        <dbReference type="PROSITE-ProRule" id="PRU01026"/>
    </source>
</evidence>
<keyword evidence="1 7" id="KW-0963">Cytoplasm</keyword>
<dbReference type="EC" id="2.1.1.182" evidence="7"/>
<keyword evidence="5 7" id="KW-0949">S-adenosyl-L-methionine</keyword>
<dbReference type="InterPro" id="IPR011530">
    <property type="entry name" value="rRNA_adenine_dimethylase"/>
</dbReference>
<proteinExistence type="inferred from homology"/>
<accession>A0A1F7WEU6</accession>
<evidence type="ECO:0000256" key="4">
    <source>
        <dbReference type="ARBA" id="ARBA00022679"/>
    </source>
</evidence>
<dbReference type="PROSITE" id="PS51689">
    <property type="entry name" value="SAM_RNA_A_N6_MT"/>
    <property type="match status" value="1"/>
</dbReference>
<dbReference type="InterPro" id="IPR020596">
    <property type="entry name" value="rRNA_Ade_Mease_Trfase_CS"/>
</dbReference>
<evidence type="ECO:0000313" key="10">
    <source>
        <dbReference type="EMBL" id="OGM00919.1"/>
    </source>
</evidence>
<comment type="subcellular location">
    <subcellularLocation>
        <location evidence="7">Cytoplasm</location>
    </subcellularLocation>
</comment>
<dbReference type="Gene3D" id="1.10.8.100">
    <property type="entry name" value="Ribosomal RNA adenine dimethylase-like, domain 2"/>
    <property type="match status" value="1"/>
</dbReference>
<dbReference type="Gene3D" id="3.40.50.150">
    <property type="entry name" value="Vaccinia Virus protein VP39"/>
    <property type="match status" value="1"/>
</dbReference>
<dbReference type="HAMAP" id="MF_00607">
    <property type="entry name" value="16SrRNA_methyltr_A"/>
    <property type="match status" value="1"/>
</dbReference>
<evidence type="ECO:0000313" key="11">
    <source>
        <dbReference type="Proteomes" id="UP000178735"/>
    </source>
</evidence>
<feature type="binding site" evidence="7 8">
    <location>
        <position position="73"/>
    </location>
    <ligand>
        <name>S-adenosyl-L-methionine</name>
        <dbReference type="ChEBI" id="CHEBI:59789"/>
    </ligand>
</feature>
<evidence type="ECO:0000256" key="5">
    <source>
        <dbReference type="ARBA" id="ARBA00022691"/>
    </source>
</evidence>
<feature type="binding site" evidence="7 8">
    <location>
        <position position="27"/>
    </location>
    <ligand>
        <name>S-adenosyl-L-methionine</name>
        <dbReference type="ChEBI" id="CHEBI:59789"/>
    </ligand>
</feature>
<dbReference type="SUPFAM" id="SSF53335">
    <property type="entry name" value="S-adenosyl-L-methionine-dependent methyltransferases"/>
    <property type="match status" value="1"/>
</dbReference>
<dbReference type="InterPro" id="IPR020598">
    <property type="entry name" value="rRNA_Ade_methylase_Trfase_N"/>
</dbReference>
<dbReference type="GO" id="GO:0003723">
    <property type="term" value="F:RNA binding"/>
    <property type="evidence" value="ECO:0007669"/>
    <property type="project" value="UniProtKB-UniRule"/>
</dbReference>
<protein>
    <recommendedName>
        <fullName evidence="7">Ribosomal RNA small subunit methyltransferase A</fullName>
        <ecNumber evidence="7">2.1.1.182</ecNumber>
    </recommendedName>
    <alternativeName>
        <fullName evidence="7">16S rRNA (adenine(1518)-N(6)/adenine(1519)-N(6))-dimethyltransferase</fullName>
    </alternativeName>
    <alternativeName>
        <fullName evidence="7">16S rRNA dimethyladenosine transferase</fullName>
    </alternativeName>
    <alternativeName>
        <fullName evidence="7">16S rRNA dimethylase</fullName>
    </alternativeName>
    <alternativeName>
        <fullName evidence="7">S-adenosylmethionine-6-N', N'-adenosyl(rRNA) dimethyltransferase</fullName>
    </alternativeName>
</protein>
<keyword evidence="3 7" id="KW-0489">Methyltransferase</keyword>
<comment type="caution">
    <text evidence="10">The sequence shown here is derived from an EMBL/GenBank/DDBJ whole genome shotgun (WGS) entry which is preliminary data.</text>
</comment>
<dbReference type="PROSITE" id="PS01131">
    <property type="entry name" value="RRNA_A_DIMETH"/>
    <property type="match status" value="1"/>
</dbReference>
<dbReference type="EMBL" id="MGFH01000246">
    <property type="protein sequence ID" value="OGM00919.1"/>
    <property type="molecule type" value="Genomic_DNA"/>
</dbReference>
<sequence>MAYPSSIMGIIKEFNIDCDKKYGQCFLIDNNALDKIAESAGIEKTDLVIEIGSGPGNLTARLASAAAFVIAFETDRNLFKIYDKYFNGSNASFHQLDFLKADLAMVISETAAANNIKYDKIKVVANIPYYITSQIIEKILYSGVRFTDVYLLMQRDVAERIAARPSTKAYGILSVACALKSKPSIIQKIPSTCFYPAPDVESALVRLEPFERTAGEDFSEEIFFAIVKSAFNQRRKVAVSAIANNIGRLGEINGYDGLFVEFLKKSALKHIFTGIFENIGLSALARAEEISCEDYILIARELGGHYRLSGLK</sequence>
<evidence type="ECO:0000259" key="9">
    <source>
        <dbReference type="SMART" id="SM00650"/>
    </source>
</evidence>
<dbReference type="NCBIfam" id="TIGR00755">
    <property type="entry name" value="ksgA"/>
    <property type="match status" value="1"/>
</dbReference>
<reference evidence="10 11" key="1">
    <citation type="journal article" date="2016" name="Nat. Commun.">
        <title>Thousands of microbial genomes shed light on interconnected biogeochemical processes in an aquifer system.</title>
        <authorList>
            <person name="Anantharaman K."/>
            <person name="Brown C.T."/>
            <person name="Hug L.A."/>
            <person name="Sharon I."/>
            <person name="Castelle C.J."/>
            <person name="Probst A.J."/>
            <person name="Thomas B.C."/>
            <person name="Singh A."/>
            <person name="Wilkins M.J."/>
            <person name="Karaoz U."/>
            <person name="Brodie E.L."/>
            <person name="Williams K.H."/>
            <person name="Hubbard S.S."/>
            <person name="Banfield J.F."/>
        </authorList>
    </citation>
    <scope>NUCLEOTIDE SEQUENCE [LARGE SCALE GENOMIC DNA]</scope>
</reference>
<dbReference type="AlphaFoldDB" id="A0A1F7WEU6"/>
<keyword evidence="2 7" id="KW-0698">rRNA processing</keyword>
<dbReference type="GO" id="GO:0005829">
    <property type="term" value="C:cytosol"/>
    <property type="evidence" value="ECO:0007669"/>
    <property type="project" value="TreeGrafter"/>
</dbReference>
<dbReference type="PANTHER" id="PTHR11727:SF7">
    <property type="entry name" value="DIMETHYLADENOSINE TRANSFERASE-RELATED"/>
    <property type="match status" value="1"/>
</dbReference>
<comment type="similarity">
    <text evidence="7">Belongs to the class I-like SAM-binding methyltransferase superfamily. rRNA adenine N(6)-methyltransferase family. RsmA subfamily.</text>
</comment>
<feature type="domain" description="Ribosomal RNA adenine methylase transferase N-terminal" evidence="9">
    <location>
        <begin position="32"/>
        <end position="211"/>
    </location>
</feature>
<dbReference type="PANTHER" id="PTHR11727">
    <property type="entry name" value="DIMETHYLADENOSINE TRANSFERASE"/>
    <property type="match status" value="1"/>
</dbReference>
<evidence type="ECO:0000256" key="3">
    <source>
        <dbReference type="ARBA" id="ARBA00022603"/>
    </source>
</evidence>
<dbReference type="Pfam" id="PF00398">
    <property type="entry name" value="RrnaAD"/>
    <property type="match status" value="1"/>
</dbReference>
<dbReference type="InterPro" id="IPR029063">
    <property type="entry name" value="SAM-dependent_MTases_sf"/>
</dbReference>
<dbReference type="InterPro" id="IPR023165">
    <property type="entry name" value="rRNA_Ade_diMease-like_C"/>
</dbReference>
<evidence type="ECO:0000256" key="1">
    <source>
        <dbReference type="ARBA" id="ARBA00022490"/>
    </source>
</evidence>
<keyword evidence="4 7" id="KW-0808">Transferase</keyword>
<evidence type="ECO:0000256" key="6">
    <source>
        <dbReference type="ARBA" id="ARBA00022884"/>
    </source>
</evidence>
<feature type="binding site" evidence="7 8">
    <location>
        <position position="126"/>
    </location>
    <ligand>
        <name>S-adenosyl-L-methionine</name>
        <dbReference type="ChEBI" id="CHEBI:59789"/>
    </ligand>
</feature>
<feature type="binding site" evidence="7 8">
    <location>
        <position position="52"/>
    </location>
    <ligand>
        <name>S-adenosyl-L-methionine</name>
        <dbReference type="ChEBI" id="CHEBI:59789"/>
    </ligand>
</feature>
<comment type="catalytic activity">
    <reaction evidence="7">
        <text>adenosine(1518)/adenosine(1519) in 16S rRNA + 4 S-adenosyl-L-methionine = N(6)-dimethyladenosine(1518)/N(6)-dimethyladenosine(1519) in 16S rRNA + 4 S-adenosyl-L-homocysteine + 4 H(+)</text>
        <dbReference type="Rhea" id="RHEA:19609"/>
        <dbReference type="Rhea" id="RHEA-COMP:10232"/>
        <dbReference type="Rhea" id="RHEA-COMP:10233"/>
        <dbReference type="ChEBI" id="CHEBI:15378"/>
        <dbReference type="ChEBI" id="CHEBI:57856"/>
        <dbReference type="ChEBI" id="CHEBI:59789"/>
        <dbReference type="ChEBI" id="CHEBI:74411"/>
        <dbReference type="ChEBI" id="CHEBI:74493"/>
        <dbReference type="EC" id="2.1.1.182"/>
    </reaction>
</comment>
<dbReference type="InterPro" id="IPR001737">
    <property type="entry name" value="KsgA/Erm"/>
</dbReference>
<dbReference type="SMART" id="SM00650">
    <property type="entry name" value="rADc"/>
    <property type="match status" value="1"/>
</dbReference>
<organism evidence="10 11">
    <name type="scientific">Candidatus Wallbacteria bacterium GWC2_49_35</name>
    <dbReference type="NCBI Taxonomy" id="1817813"/>
    <lineage>
        <taxon>Bacteria</taxon>
        <taxon>Candidatus Walliibacteriota</taxon>
    </lineage>
</organism>
<dbReference type="STRING" id="1817813.A2008_09710"/>
<dbReference type="Proteomes" id="UP000178735">
    <property type="component" value="Unassembled WGS sequence"/>
</dbReference>
<comment type="function">
    <text evidence="7">Specifically dimethylates two adjacent adenosines (A1518 and A1519) in the loop of a conserved hairpin near the 3'-end of 16S rRNA in the 30S particle. May play a critical role in biogenesis of 30S subunits.</text>
</comment>
<feature type="binding site" evidence="7 8">
    <location>
        <position position="97"/>
    </location>
    <ligand>
        <name>S-adenosyl-L-methionine</name>
        <dbReference type="ChEBI" id="CHEBI:59789"/>
    </ligand>
</feature>
<keyword evidence="6 7" id="KW-0694">RNA-binding</keyword>
<evidence type="ECO:0000256" key="7">
    <source>
        <dbReference type="HAMAP-Rule" id="MF_00607"/>
    </source>
</evidence>
<dbReference type="GO" id="GO:0052908">
    <property type="term" value="F:16S rRNA (adenine(1518)-N(6)/adenine(1519)-N(6))-dimethyltransferase activity"/>
    <property type="evidence" value="ECO:0007669"/>
    <property type="project" value="UniProtKB-EC"/>
</dbReference>
<name>A0A1F7WEU6_9BACT</name>
<evidence type="ECO:0000256" key="2">
    <source>
        <dbReference type="ARBA" id="ARBA00022552"/>
    </source>
</evidence>
<comment type="caution">
    <text evidence="7 8">Lacks conserved residue(s) required for the propagation of feature annotation.</text>
</comment>